<dbReference type="EMBL" id="BMQC01000001">
    <property type="protein sequence ID" value="GGK12667.1"/>
    <property type="molecule type" value="Genomic_DNA"/>
</dbReference>
<feature type="chain" id="PRO_5039037746" evidence="1">
    <location>
        <begin position="28"/>
        <end position="351"/>
    </location>
</feature>
<reference evidence="2" key="1">
    <citation type="journal article" date="2014" name="Int. J. Syst. Evol. Microbiol.">
        <title>Complete genome sequence of Corynebacterium casei LMG S-19264T (=DSM 44701T), isolated from a smear-ripened cheese.</title>
        <authorList>
            <consortium name="US DOE Joint Genome Institute (JGI-PGF)"/>
            <person name="Walter F."/>
            <person name="Albersmeier A."/>
            <person name="Kalinowski J."/>
            <person name="Ruckert C."/>
        </authorList>
    </citation>
    <scope>NUCLEOTIDE SEQUENCE</scope>
    <source>
        <strain evidence="2">JCM 3091</strain>
    </source>
</reference>
<feature type="signal peptide" evidence="1">
    <location>
        <begin position="1"/>
        <end position="27"/>
    </location>
</feature>
<evidence type="ECO:0000256" key="1">
    <source>
        <dbReference type="SAM" id="SignalP"/>
    </source>
</evidence>
<sequence length="351" mass="37616">MTRTGAVTRGSGRVALACALLYGGAVAAPATAAPPPAAPGGGEREDIVCDEKVDDRDPFYPGKSGSARYDGLFRQGARVPDSQLDAVTPQGVAVWYGWNGGRDLLVVSAYRDDPGPGVRARDEDARLIGIDAASGQHVGTLRIAPTHAGGIAIARGWAFVQGRRENGSETVRRYAPAKLREAFLKGVREGASEAFPFVAADGAAERVYSADFLSAYEGHLYAGQFNEADHDVMYTYAIKDDGTLGERGTRTEVPKKTQGALVTGDRFIYSTSYGRDKRSNIYVTRRGPVLDPGKLSCFRAPSMSEGLALYRGDVLALYESGAWKYRSDPKTRNVIAHLHMAPLSRLTALVG</sequence>
<protein>
    <submittedName>
        <fullName evidence="2">Uncharacterized protein</fullName>
    </submittedName>
</protein>
<dbReference type="Proteomes" id="UP000662200">
    <property type="component" value="Unassembled WGS sequence"/>
</dbReference>
<keyword evidence="1" id="KW-0732">Signal</keyword>
<reference evidence="2" key="2">
    <citation type="submission" date="2020-09" db="EMBL/GenBank/DDBJ databases">
        <authorList>
            <person name="Sun Q."/>
            <person name="Ohkuma M."/>
        </authorList>
    </citation>
    <scope>NUCLEOTIDE SEQUENCE</scope>
    <source>
        <strain evidence="2">JCM 3091</strain>
    </source>
</reference>
<accession>A0A8J3BJ68</accession>
<dbReference type="AlphaFoldDB" id="A0A8J3BJ68"/>
<name>A0A8J3BJ68_9ACTN</name>
<evidence type="ECO:0000313" key="3">
    <source>
        <dbReference type="Proteomes" id="UP000662200"/>
    </source>
</evidence>
<comment type="caution">
    <text evidence="2">The sequence shown here is derived from an EMBL/GenBank/DDBJ whole genome shotgun (WGS) entry which is preliminary data.</text>
</comment>
<evidence type="ECO:0000313" key="2">
    <source>
        <dbReference type="EMBL" id="GGK12667.1"/>
    </source>
</evidence>
<proteinExistence type="predicted"/>
<keyword evidence="3" id="KW-1185">Reference proteome</keyword>
<dbReference type="RefSeq" id="WP_189112178.1">
    <property type="nucleotide sequence ID" value="NZ_BMQC01000001.1"/>
</dbReference>
<gene>
    <name evidence="2" type="ORF">GCM10010124_01450</name>
</gene>
<organism evidence="2 3">
    <name type="scientific">Pilimelia terevasa</name>
    <dbReference type="NCBI Taxonomy" id="53372"/>
    <lineage>
        <taxon>Bacteria</taxon>
        <taxon>Bacillati</taxon>
        <taxon>Actinomycetota</taxon>
        <taxon>Actinomycetes</taxon>
        <taxon>Micromonosporales</taxon>
        <taxon>Micromonosporaceae</taxon>
        <taxon>Pilimelia</taxon>
    </lineage>
</organism>